<dbReference type="GO" id="GO:2000042">
    <property type="term" value="P:negative regulation of double-strand break repair via homologous recombination"/>
    <property type="evidence" value="ECO:0007669"/>
    <property type="project" value="TreeGrafter"/>
</dbReference>
<reference evidence="1" key="1">
    <citation type="submission" date="2023-02" db="EMBL/GenBank/DDBJ databases">
        <title>Genome of toxic invasive species Heracleum sosnowskyi carries increased number of genes despite the absence of recent whole-genome duplications.</title>
        <authorList>
            <person name="Schelkunov M."/>
            <person name="Shtratnikova V."/>
            <person name="Makarenko M."/>
            <person name="Klepikova A."/>
            <person name="Omelchenko D."/>
            <person name="Novikova G."/>
            <person name="Obukhova E."/>
            <person name="Bogdanov V."/>
            <person name="Penin A."/>
            <person name="Logacheva M."/>
        </authorList>
    </citation>
    <scope>NUCLEOTIDE SEQUENCE</scope>
    <source>
        <strain evidence="1">Hsosn_3</strain>
        <tissue evidence="1">Leaf</tissue>
    </source>
</reference>
<dbReference type="FunFam" id="2.40.50.140:FF:000345">
    <property type="entry name" value="RecQ-mediated genome instability-like protein"/>
    <property type="match status" value="1"/>
</dbReference>
<dbReference type="GO" id="GO:0005829">
    <property type="term" value="C:cytosol"/>
    <property type="evidence" value="ECO:0007669"/>
    <property type="project" value="TreeGrafter"/>
</dbReference>
<dbReference type="PANTHER" id="PTHR33962">
    <property type="entry name" value="RECQ-MEDIATED GENOME INSTABILITY PROTEIN 2 RMI2"/>
    <property type="match status" value="1"/>
</dbReference>
<evidence type="ECO:0000313" key="2">
    <source>
        <dbReference type="Proteomes" id="UP001237642"/>
    </source>
</evidence>
<proteinExistence type="predicted"/>
<dbReference type="Gene3D" id="2.40.50.140">
    <property type="entry name" value="Nucleic acid-binding proteins"/>
    <property type="match status" value="1"/>
</dbReference>
<protein>
    <submittedName>
        <fullName evidence="1">RecQ-mediated genome instability protein 2</fullName>
    </submittedName>
</protein>
<dbReference type="GO" id="GO:0033045">
    <property type="term" value="P:regulation of sister chromatid segregation"/>
    <property type="evidence" value="ECO:0007669"/>
    <property type="project" value="TreeGrafter"/>
</dbReference>
<accession>A0AAD8HW43</accession>
<dbReference type="GO" id="GO:0016607">
    <property type="term" value="C:nuclear speck"/>
    <property type="evidence" value="ECO:0007669"/>
    <property type="project" value="TreeGrafter"/>
</dbReference>
<dbReference type="InterPro" id="IPR012340">
    <property type="entry name" value="NA-bd_OB-fold"/>
</dbReference>
<dbReference type="Proteomes" id="UP001237642">
    <property type="component" value="Unassembled WGS sequence"/>
</dbReference>
<comment type="caution">
    <text evidence="1">The sequence shown here is derived from an EMBL/GenBank/DDBJ whole genome shotgun (WGS) entry which is preliminary data.</text>
</comment>
<organism evidence="1 2">
    <name type="scientific">Heracleum sosnowskyi</name>
    <dbReference type="NCBI Taxonomy" id="360622"/>
    <lineage>
        <taxon>Eukaryota</taxon>
        <taxon>Viridiplantae</taxon>
        <taxon>Streptophyta</taxon>
        <taxon>Embryophyta</taxon>
        <taxon>Tracheophyta</taxon>
        <taxon>Spermatophyta</taxon>
        <taxon>Magnoliopsida</taxon>
        <taxon>eudicotyledons</taxon>
        <taxon>Gunneridae</taxon>
        <taxon>Pentapetalae</taxon>
        <taxon>asterids</taxon>
        <taxon>campanulids</taxon>
        <taxon>Apiales</taxon>
        <taxon>Apiaceae</taxon>
        <taxon>Apioideae</taxon>
        <taxon>apioid superclade</taxon>
        <taxon>Tordylieae</taxon>
        <taxon>Tordyliinae</taxon>
        <taxon>Heracleum</taxon>
    </lineage>
</organism>
<evidence type="ECO:0000313" key="1">
    <source>
        <dbReference type="EMBL" id="KAK1373527.1"/>
    </source>
</evidence>
<dbReference type="AlphaFoldDB" id="A0AAD8HW43"/>
<keyword evidence="2" id="KW-1185">Reference proteome</keyword>
<name>A0AAD8HW43_9APIA</name>
<dbReference type="GO" id="GO:0006281">
    <property type="term" value="P:DNA repair"/>
    <property type="evidence" value="ECO:0007669"/>
    <property type="project" value="TreeGrafter"/>
</dbReference>
<dbReference type="Pfam" id="PF16100">
    <property type="entry name" value="RMI2"/>
    <property type="match status" value="1"/>
</dbReference>
<sequence length="135" mass="15044">MDYSLAALKVLCIQLKAARQADSQSGASLNGILFQRAWVQGVLVTSPTDDADGRFILDDGTGLIQLAMIGEFSKRKFESGMYLMVVGGFYVRQGDVPLIKVHKAVDLSAFPDREVMWYLEVLEAYKLFYQPIMGE</sequence>
<dbReference type="EMBL" id="JAUIZM010000007">
    <property type="protein sequence ID" value="KAK1373527.1"/>
    <property type="molecule type" value="Genomic_DNA"/>
</dbReference>
<gene>
    <name evidence="1" type="ORF">POM88_029720</name>
</gene>
<dbReference type="PANTHER" id="PTHR33962:SF1">
    <property type="entry name" value="RECQ-MEDIATED GENOME INSTABILITY PROTEIN 2"/>
    <property type="match status" value="1"/>
</dbReference>
<dbReference type="GO" id="GO:0043007">
    <property type="term" value="P:maintenance of rDNA"/>
    <property type="evidence" value="ECO:0007669"/>
    <property type="project" value="TreeGrafter"/>
</dbReference>
<dbReference type="InterPro" id="IPR032245">
    <property type="entry name" value="RMI2"/>
</dbReference>
<reference evidence="1" key="2">
    <citation type="submission" date="2023-05" db="EMBL/GenBank/DDBJ databases">
        <authorList>
            <person name="Schelkunov M.I."/>
        </authorList>
    </citation>
    <scope>NUCLEOTIDE SEQUENCE</scope>
    <source>
        <strain evidence="1">Hsosn_3</strain>
        <tissue evidence="1">Leaf</tissue>
    </source>
</reference>